<gene>
    <name evidence="1" type="ORF">MLD38_024181</name>
</gene>
<sequence>MSTTFYTCADAFPVFLQERYIFMRETAYKVLRSLSLPRSPPSANIPPPHMLRHHLLCCGPRRRGFLFYCMMMLTSF</sequence>
<evidence type="ECO:0000313" key="1">
    <source>
        <dbReference type="EMBL" id="KAI4339219.1"/>
    </source>
</evidence>
<evidence type="ECO:0000313" key="2">
    <source>
        <dbReference type="Proteomes" id="UP001057402"/>
    </source>
</evidence>
<dbReference type="Proteomes" id="UP001057402">
    <property type="component" value="Chromosome 7"/>
</dbReference>
<reference evidence="2" key="1">
    <citation type="journal article" date="2023" name="Front. Plant Sci.">
        <title>Chromosomal-level genome assembly of Melastoma candidum provides insights into trichome evolution.</title>
        <authorList>
            <person name="Zhong Y."/>
            <person name="Wu W."/>
            <person name="Sun C."/>
            <person name="Zou P."/>
            <person name="Liu Y."/>
            <person name="Dai S."/>
            <person name="Zhou R."/>
        </authorList>
    </citation>
    <scope>NUCLEOTIDE SEQUENCE [LARGE SCALE GENOMIC DNA]</scope>
</reference>
<protein>
    <submittedName>
        <fullName evidence="1">Uncharacterized protein</fullName>
    </submittedName>
</protein>
<accession>A0ACB9NUX5</accession>
<keyword evidence="2" id="KW-1185">Reference proteome</keyword>
<organism evidence="1 2">
    <name type="scientific">Melastoma candidum</name>
    <dbReference type="NCBI Taxonomy" id="119954"/>
    <lineage>
        <taxon>Eukaryota</taxon>
        <taxon>Viridiplantae</taxon>
        <taxon>Streptophyta</taxon>
        <taxon>Embryophyta</taxon>
        <taxon>Tracheophyta</taxon>
        <taxon>Spermatophyta</taxon>
        <taxon>Magnoliopsida</taxon>
        <taxon>eudicotyledons</taxon>
        <taxon>Gunneridae</taxon>
        <taxon>Pentapetalae</taxon>
        <taxon>rosids</taxon>
        <taxon>malvids</taxon>
        <taxon>Myrtales</taxon>
        <taxon>Melastomataceae</taxon>
        <taxon>Melastomatoideae</taxon>
        <taxon>Melastomateae</taxon>
        <taxon>Melastoma</taxon>
    </lineage>
</organism>
<comment type="caution">
    <text evidence="1">The sequence shown here is derived from an EMBL/GenBank/DDBJ whole genome shotgun (WGS) entry which is preliminary data.</text>
</comment>
<name>A0ACB9NUX5_9MYRT</name>
<dbReference type="EMBL" id="CM042886">
    <property type="protein sequence ID" value="KAI4339219.1"/>
    <property type="molecule type" value="Genomic_DNA"/>
</dbReference>
<proteinExistence type="predicted"/>